<feature type="transmembrane region" description="Helical" evidence="1">
    <location>
        <begin position="111"/>
        <end position="134"/>
    </location>
</feature>
<keyword evidence="1" id="KW-0472">Membrane</keyword>
<dbReference type="Proteomes" id="UP000040453">
    <property type="component" value="Unassembled WGS sequence"/>
</dbReference>
<feature type="transmembrane region" description="Helical" evidence="1">
    <location>
        <begin position="146"/>
        <end position="170"/>
    </location>
</feature>
<organism evidence="2 3">
    <name type="scientific">Oceanobacillus oncorhynchi</name>
    <dbReference type="NCBI Taxonomy" id="545501"/>
    <lineage>
        <taxon>Bacteria</taxon>
        <taxon>Bacillati</taxon>
        <taxon>Bacillota</taxon>
        <taxon>Bacilli</taxon>
        <taxon>Bacillales</taxon>
        <taxon>Bacillaceae</taxon>
        <taxon>Oceanobacillus</taxon>
    </lineage>
</organism>
<dbReference type="AlphaFoldDB" id="A0A0A1M5H6"/>
<protein>
    <recommendedName>
        <fullName evidence="4">Membrane protein YesL</fullName>
    </recommendedName>
</protein>
<dbReference type="STRING" id="545501.BN997_00359"/>
<reference evidence="2 3" key="1">
    <citation type="submission" date="2014-11" db="EMBL/GenBank/DDBJ databases">
        <authorList>
            <person name="Urmite Genomes Urmite Genomes"/>
        </authorList>
    </citation>
    <scope>NUCLEOTIDE SEQUENCE [LARGE SCALE GENOMIC DNA]</scope>
    <source>
        <strain evidence="2 3">Oc5</strain>
    </source>
</reference>
<dbReference type="InterPro" id="IPR006938">
    <property type="entry name" value="DUF624"/>
</dbReference>
<gene>
    <name evidence="2" type="ORF">BN997_00359</name>
</gene>
<evidence type="ECO:0000256" key="1">
    <source>
        <dbReference type="SAM" id="Phobius"/>
    </source>
</evidence>
<feature type="transmembrane region" description="Helical" evidence="1">
    <location>
        <begin position="74"/>
        <end position="91"/>
    </location>
</feature>
<dbReference type="Pfam" id="PF04854">
    <property type="entry name" value="DUF624"/>
    <property type="match status" value="1"/>
</dbReference>
<evidence type="ECO:0000313" key="2">
    <source>
        <dbReference type="EMBL" id="CEI80555.1"/>
    </source>
</evidence>
<name>A0A0A1M5H6_9BACI</name>
<accession>A0A0A1M5H6</accession>
<proteinExistence type="predicted"/>
<feature type="transmembrane region" description="Helical" evidence="1">
    <location>
        <begin position="176"/>
        <end position="194"/>
    </location>
</feature>
<keyword evidence="1" id="KW-1133">Transmembrane helix</keyword>
<evidence type="ECO:0008006" key="4">
    <source>
        <dbReference type="Google" id="ProtNLM"/>
    </source>
</evidence>
<dbReference type="EMBL" id="CDGG01000001">
    <property type="protein sequence ID" value="CEI80555.1"/>
    <property type="molecule type" value="Genomic_DNA"/>
</dbReference>
<keyword evidence="1" id="KW-0812">Transmembrane</keyword>
<evidence type="ECO:0000313" key="3">
    <source>
        <dbReference type="Proteomes" id="UP000040453"/>
    </source>
</evidence>
<keyword evidence="3" id="KW-1185">Reference proteome</keyword>
<sequence>MMAEVARGYYSVAIWITRFAYLNILWILFTMAGLLFFGVMPATVAMFAVVRKWQRGEEEVRMFAVFWEIYRQEFWKANGLGIILFALGYLFSVQFQILGAQSALVYQMAQFSVVIAFALLAVFLVYLFPVYVHFKLRTIQYLKWPLIIAIVHPILTVFLLVCIGAGGYLIFQAFPAVLFFFGGSLSAYLITWGVSKTFAKYEAAV</sequence>